<dbReference type="SUPFAM" id="SSF52540">
    <property type="entry name" value="P-loop containing nucleoside triphosphate hydrolases"/>
    <property type="match status" value="1"/>
</dbReference>
<organism evidence="2 3">
    <name type="scientific">Cesiribacter andamanensis AMV16</name>
    <dbReference type="NCBI Taxonomy" id="1279009"/>
    <lineage>
        <taxon>Bacteria</taxon>
        <taxon>Pseudomonadati</taxon>
        <taxon>Bacteroidota</taxon>
        <taxon>Cytophagia</taxon>
        <taxon>Cytophagales</taxon>
        <taxon>Cesiribacteraceae</taxon>
        <taxon>Cesiribacter</taxon>
    </lineage>
</organism>
<dbReference type="SUPFAM" id="SSF52980">
    <property type="entry name" value="Restriction endonuclease-like"/>
    <property type="match status" value="1"/>
</dbReference>
<accession>M7N3X8</accession>
<dbReference type="Proteomes" id="UP000011910">
    <property type="component" value="Unassembled WGS sequence"/>
</dbReference>
<dbReference type="InterPro" id="IPR011604">
    <property type="entry name" value="PDDEXK-like_dom_sf"/>
</dbReference>
<dbReference type="InterPro" id="IPR027417">
    <property type="entry name" value="P-loop_NTPase"/>
</dbReference>
<dbReference type="RefSeq" id="WP_009196243.1">
    <property type="nucleotide sequence ID" value="NZ_AODQ01000078.1"/>
</dbReference>
<protein>
    <submittedName>
        <fullName evidence="2">Inactivated superfamily I helicase</fullName>
    </submittedName>
</protein>
<comment type="caution">
    <text evidence="2">The sequence shown here is derived from an EMBL/GenBank/DDBJ whole genome shotgun (WGS) entry which is preliminary data.</text>
</comment>
<keyword evidence="2" id="KW-0547">Nucleotide-binding</keyword>
<dbReference type="PATRIC" id="fig|1279009.4.peg.2894"/>
<feature type="domain" description="PD-(D/E)XK endonuclease-like" evidence="1">
    <location>
        <begin position="675"/>
        <end position="981"/>
    </location>
</feature>
<evidence type="ECO:0000259" key="1">
    <source>
        <dbReference type="Pfam" id="PF12705"/>
    </source>
</evidence>
<dbReference type="GO" id="GO:0004386">
    <property type="term" value="F:helicase activity"/>
    <property type="evidence" value="ECO:0007669"/>
    <property type="project" value="UniProtKB-KW"/>
</dbReference>
<keyword evidence="2" id="KW-0347">Helicase</keyword>
<gene>
    <name evidence="2" type="ORF">ADICEAN_02856</name>
</gene>
<dbReference type="EMBL" id="AODQ01000078">
    <property type="protein sequence ID" value="EMR01997.1"/>
    <property type="molecule type" value="Genomic_DNA"/>
</dbReference>
<keyword evidence="3" id="KW-1185">Reference proteome</keyword>
<keyword evidence="2" id="KW-0067">ATP-binding</keyword>
<reference evidence="2 3" key="1">
    <citation type="journal article" date="2013" name="Genome Announc.">
        <title>Draft Genome Sequence of Cesiribacter andamanensis Strain AMV16T, Isolated from a Soil Sample from a Mud Volcano in the Andaman Islands, India.</title>
        <authorList>
            <person name="Shivaji S."/>
            <person name="Ara S."/>
            <person name="Begum Z."/>
            <person name="Srinivas T.N."/>
            <person name="Singh A."/>
            <person name="Kumar Pinnaka A."/>
        </authorList>
    </citation>
    <scope>NUCLEOTIDE SEQUENCE [LARGE SCALE GENOMIC DNA]</scope>
    <source>
        <strain evidence="2 3">AMV16</strain>
    </source>
</reference>
<keyword evidence="2" id="KW-0378">Hydrolase</keyword>
<dbReference type="InterPro" id="IPR038726">
    <property type="entry name" value="PDDEXK_AddAB-type"/>
</dbReference>
<proteinExistence type="predicted"/>
<dbReference type="AlphaFoldDB" id="M7N3X8"/>
<name>M7N3X8_9BACT</name>
<evidence type="ECO:0000313" key="2">
    <source>
        <dbReference type="EMBL" id="EMR01997.1"/>
    </source>
</evidence>
<dbReference type="STRING" id="1279009.ADICEAN_02856"/>
<dbReference type="eggNOG" id="COG3857">
    <property type="taxonomic scope" value="Bacteria"/>
</dbReference>
<dbReference type="OrthoDB" id="9762792at2"/>
<dbReference type="InterPro" id="IPR011335">
    <property type="entry name" value="Restrct_endonuc-II-like"/>
</dbReference>
<dbReference type="Gene3D" id="3.90.320.10">
    <property type="match status" value="1"/>
</dbReference>
<evidence type="ECO:0000313" key="3">
    <source>
        <dbReference type="Proteomes" id="UP000011910"/>
    </source>
</evidence>
<sequence length="982" mass="113721">MRTFLEELASEVLTHYPDQLDGLTLVFPNRRAGLFFQQYLAGQLNQPVWSPQVLTLEEFIGSLSPLKKADGLLLVFELFEIYKSLAPTDESFDKFFFWGEMLLQDFDAVDQHLVDARLLFTNIVQLNALDGGLDFLSEEQITVVQEFWQHFGTANSRQKQEFIAIWEILPQVYARYRQRLQELGIGYQGLQFRQVAEACRTLQLEHPYRHVVFAGFNALTPAEESVLSHFIKNEGARMYWDTDAYYLQDLWQEAGHFLRRHARSKILGPTFPPSPPAHLKGSNKYIEFIGVPLEVGQAKAMGEKLLHCLQEQQGLKLERTAIVLPDEHMLFPVLHSIPEQYTDSRGSVHPIDTVNVTMGYPLRSTPLFSLIELMVELQGSARGAGAKAQFHFRTVLALLRHPYIYYVQTELARENIHAIEAKNRVYLSASELKGESPLYTTLFRRIEGIQPLFDYLLQVLELINESINEENYEQPTLEQEYIYQFFTHLKRLRELVQQQRLQLQMPVFLKLLRQIVQEQRLPFTGEPLSGLQIMGVLETRLLDFENLFILSMNEGTFPPAPSHGSFIPYNLRRGWGLPTFDQQDALYAYYFYRMLQRAKNVHIFYNTSSAYGLNGERSRLLYQLLYESGLPVRQQVLTHPLQLARALPLEIPKSQGVWEVLQQHLSLQGDPPARRFTPSALNTYLDCRLRFYFRYVAGIQEPDEVQEEVDPAVFGNLVHRAMELLYLEHIRDSKGGVPVLEPEDLRQLHRGLPAVVDRAFAEHYGVKEVSFEGRNHIVRSIVEKLGSAILRCDEEYAPFEIIALESESHFSRGERAENRYRMEVPIRIGGQAYRVGLKGIIDRIDRKEGKVRILDYKTGQDEKRFESLASLFERDNLRRNKAAMQTLLYSLLYLSAHPQEEARVIPGLYNSRELFSPGFDVRLEIKGERGYQPVQDVRDYADDYLAQLRSLLEELFDPAIPFTQTENLRKCEYCAYRGMCHR</sequence>
<dbReference type="Pfam" id="PF12705">
    <property type="entry name" value="PDDEXK_1"/>
    <property type="match status" value="1"/>
</dbReference>